<evidence type="ECO:0000313" key="2">
    <source>
        <dbReference type="EMBL" id="TGY31516.1"/>
    </source>
</evidence>
<evidence type="ECO:0000313" key="3">
    <source>
        <dbReference type="Proteomes" id="UP000309566"/>
    </source>
</evidence>
<reference evidence="2 3" key="1">
    <citation type="submission" date="2019-04" db="EMBL/GenBank/DDBJ databases">
        <title>Microbes associate with the intestines of laboratory mice.</title>
        <authorList>
            <person name="Navarre W."/>
            <person name="Wong E."/>
            <person name="Huang K."/>
            <person name="Tropini C."/>
            <person name="Ng K."/>
            <person name="Yu B."/>
        </authorList>
    </citation>
    <scope>NUCLEOTIDE SEQUENCE [LARGE SCALE GENOMIC DNA]</scope>
    <source>
        <strain evidence="2 3">NM63_1-25</strain>
    </source>
</reference>
<protein>
    <submittedName>
        <fullName evidence="2">Uncharacterized protein</fullName>
    </submittedName>
</protein>
<organism evidence="2 3">
    <name type="scientific">Bacteroides caecimuris</name>
    <dbReference type="NCBI Taxonomy" id="1796613"/>
    <lineage>
        <taxon>Bacteria</taxon>
        <taxon>Pseudomonadati</taxon>
        <taxon>Bacteroidota</taxon>
        <taxon>Bacteroidia</taxon>
        <taxon>Bacteroidales</taxon>
        <taxon>Bacteroidaceae</taxon>
        <taxon>Bacteroides</taxon>
    </lineage>
</organism>
<dbReference type="EMBL" id="SRYX01000054">
    <property type="protein sequence ID" value="TGY31516.1"/>
    <property type="molecule type" value="Genomic_DNA"/>
</dbReference>
<feature type="compositionally biased region" description="Basic and acidic residues" evidence="1">
    <location>
        <begin position="47"/>
        <end position="62"/>
    </location>
</feature>
<accession>A0A4S2CSR8</accession>
<comment type="caution">
    <text evidence="2">The sequence shown here is derived from an EMBL/GenBank/DDBJ whole genome shotgun (WGS) entry which is preliminary data.</text>
</comment>
<gene>
    <name evidence="2" type="ORF">E5353_13230</name>
</gene>
<dbReference type="Proteomes" id="UP000309566">
    <property type="component" value="Unassembled WGS sequence"/>
</dbReference>
<evidence type="ECO:0000256" key="1">
    <source>
        <dbReference type="SAM" id="MobiDB-lite"/>
    </source>
</evidence>
<proteinExistence type="predicted"/>
<feature type="region of interest" description="Disordered" evidence="1">
    <location>
        <begin position="38"/>
        <end position="62"/>
    </location>
</feature>
<dbReference type="AlphaFoldDB" id="A0A4S2CSR8"/>
<sequence>MAAARSGGRAVSGRIFLLWSVFSPKTLSLPAIRLKSIRQRKQATGGKSEERREERLTDEAGF</sequence>
<name>A0A4S2CSR8_9BACE</name>